<protein>
    <recommendedName>
        <fullName evidence="3">Porin</fullName>
    </recommendedName>
</protein>
<comment type="caution">
    <text evidence="1">The sequence shown here is derived from an EMBL/GenBank/DDBJ whole genome shotgun (WGS) entry which is preliminary data.</text>
</comment>
<organism evidence="1 2">
    <name type="scientific">Aquirufa ecclesiirivi</name>
    <dbReference type="NCBI Taxonomy" id="2715124"/>
    <lineage>
        <taxon>Bacteria</taxon>
        <taxon>Pseudomonadati</taxon>
        <taxon>Bacteroidota</taxon>
        <taxon>Cytophagia</taxon>
        <taxon>Cytophagales</taxon>
        <taxon>Flectobacillaceae</taxon>
        <taxon>Aquirufa</taxon>
    </lineage>
</organism>
<evidence type="ECO:0000313" key="2">
    <source>
        <dbReference type="Proteomes" id="UP001321186"/>
    </source>
</evidence>
<evidence type="ECO:0008006" key="3">
    <source>
        <dbReference type="Google" id="ProtNLM"/>
    </source>
</evidence>
<evidence type="ECO:0000313" key="1">
    <source>
        <dbReference type="EMBL" id="MCZ2475549.1"/>
    </source>
</evidence>
<proteinExistence type="predicted"/>
<name>A0ABT4JGY5_9BACT</name>
<dbReference type="EMBL" id="JAANOH010000003">
    <property type="protein sequence ID" value="MCZ2475549.1"/>
    <property type="molecule type" value="Genomic_DNA"/>
</dbReference>
<gene>
    <name evidence="1" type="ORF">G9H61_08835</name>
</gene>
<dbReference type="Proteomes" id="UP001321186">
    <property type="component" value="Unassembled WGS sequence"/>
</dbReference>
<reference evidence="1 2" key="1">
    <citation type="submission" date="2020-03" db="EMBL/GenBank/DDBJ databases">
        <authorList>
            <person name="Pitt A."/>
            <person name="Hahn M.W."/>
        </authorList>
    </citation>
    <scope>NUCLEOTIDE SEQUENCE [LARGE SCALE GENOMIC DNA]</scope>
    <source>
        <strain evidence="1 2">5A-MARBSE</strain>
    </source>
</reference>
<keyword evidence="2" id="KW-1185">Reference proteome</keyword>
<accession>A0ABT4JGY5</accession>
<sequence>MEKSILKSISAMKKIIILWVSLLTCFNTLAQKTPDLEALKLKLNESGSRYFQVTFLNQAWFRFNDNNPGTTVNGSLQNQSFDIGLRRTRMQLFGQITDRTFIYFQFGQNNFNAQYNAMGNRKIAPFFHDALGEYRVSSGNQLKIGGGLSIISGISRFSQPSIGTIMTMDVPVFAQTTVDQIDQFSRKLSIYARGQIGHWDYRYILSDPFPITSNGQTPPAISSSFANFSQKGHSLQQQGYLIYQFFEQENHTTPYMTGTYLGAKKIVNVAIGGAYQPHAMWQKSVQGDTLYQEMKHVAIESFVDIPLQNHAALSAYAGYFNTHYGNNYLRYNGSMNPATGTTLNASNSLSGQGPVYGNSYPMFGTGSVVYTQIGYLLPSNQGNLSNRLMPYVSATFATYERLGNKSTTTFNAGLNYFFQGHKSKLSLDYQSRPTYQVNQGEVNAGNRLNSLTLQFQVFI</sequence>